<protein>
    <submittedName>
        <fullName evidence="1">Uncharacterized protein</fullName>
    </submittedName>
</protein>
<gene>
    <name evidence="1" type="ORF">HMPREF3226_02082</name>
</gene>
<keyword evidence="2" id="KW-1185">Reference proteome</keyword>
<dbReference type="STRING" id="28128.HMPREF3226_02082"/>
<name>A0A133PYT0_9BACT</name>
<reference evidence="2" key="1">
    <citation type="submission" date="2016-01" db="EMBL/GenBank/DDBJ databases">
        <authorList>
            <person name="Mitreva M."/>
            <person name="Pepin K.H."/>
            <person name="Mihindukulasuriya K.A."/>
            <person name="Fulton R."/>
            <person name="Fronick C."/>
            <person name="O'Laughlin M."/>
            <person name="Miner T."/>
            <person name="Herter B."/>
            <person name="Rosa B.A."/>
            <person name="Cordes M."/>
            <person name="Tomlinson C."/>
            <person name="Wollam A."/>
            <person name="Palsikar V.B."/>
            <person name="Mardis E.R."/>
            <person name="Wilson R.K."/>
        </authorList>
    </citation>
    <scope>NUCLEOTIDE SEQUENCE [LARGE SCALE GENOMIC DNA]</scope>
    <source>
        <strain evidence="2">MJR7716</strain>
    </source>
</reference>
<comment type="caution">
    <text evidence="1">The sequence shown here is derived from an EMBL/GenBank/DDBJ whole genome shotgun (WGS) entry which is preliminary data.</text>
</comment>
<proteinExistence type="predicted"/>
<dbReference type="PATRIC" id="fig|28128.5.peg.2145"/>
<dbReference type="AlphaFoldDB" id="A0A133PYT0"/>
<accession>A0A133PYT0</accession>
<dbReference type="EMBL" id="LRQG01000185">
    <property type="protein sequence ID" value="KXA35394.1"/>
    <property type="molecule type" value="Genomic_DNA"/>
</dbReference>
<organism evidence="1 2">
    <name type="scientific">Prevotella corporis</name>
    <dbReference type="NCBI Taxonomy" id="28128"/>
    <lineage>
        <taxon>Bacteria</taxon>
        <taxon>Pseudomonadati</taxon>
        <taxon>Bacteroidota</taxon>
        <taxon>Bacteroidia</taxon>
        <taxon>Bacteroidales</taxon>
        <taxon>Prevotellaceae</taxon>
        <taxon>Prevotella</taxon>
    </lineage>
</organism>
<sequence length="43" mass="4938">MINDFERKEFSEISDSSDYLIPTAVVRTIYGRGLTSLLNFHSN</sequence>
<evidence type="ECO:0000313" key="2">
    <source>
        <dbReference type="Proteomes" id="UP000070533"/>
    </source>
</evidence>
<dbReference type="Proteomes" id="UP000070533">
    <property type="component" value="Unassembled WGS sequence"/>
</dbReference>
<evidence type="ECO:0000313" key="1">
    <source>
        <dbReference type="EMBL" id="KXA35394.1"/>
    </source>
</evidence>